<name>A0AAJ2S1G7_9ENTR</name>
<evidence type="ECO:0000256" key="2">
    <source>
        <dbReference type="SAM" id="MobiDB-lite"/>
    </source>
</evidence>
<evidence type="ECO:0000259" key="4">
    <source>
        <dbReference type="Pfam" id="PF15976"/>
    </source>
</evidence>
<dbReference type="InterPro" id="IPR032636">
    <property type="entry name" value="Pilus_assem_E-set-like_dom"/>
</dbReference>
<evidence type="ECO:0000313" key="9">
    <source>
        <dbReference type="Proteomes" id="UP001282336"/>
    </source>
</evidence>
<evidence type="ECO:0000313" key="6">
    <source>
        <dbReference type="EMBL" id="MDX6031965.1"/>
    </source>
</evidence>
<dbReference type="Proteomes" id="UP001275664">
    <property type="component" value="Unassembled WGS sequence"/>
</dbReference>
<dbReference type="Pfam" id="PF15976">
    <property type="entry name" value="CooC_C"/>
    <property type="match status" value="1"/>
</dbReference>
<proteinExistence type="predicted"/>
<organism evidence="6 9">
    <name type="scientific">Scandinavium lactucae</name>
    <dbReference type="NCBI Taxonomy" id="3095028"/>
    <lineage>
        <taxon>Bacteria</taxon>
        <taxon>Pseudomonadati</taxon>
        <taxon>Pseudomonadota</taxon>
        <taxon>Gammaproteobacteria</taxon>
        <taxon>Enterobacterales</taxon>
        <taxon>Enterobacteriaceae</taxon>
        <taxon>Scandinavium</taxon>
    </lineage>
</organism>
<keyword evidence="1 3" id="KW-0732">Signal</keyword>
<evidence type="ECO:0000256" key="1">
    <source>
        <dbReference type="ARBA" id="ARBA00022729"/>
    </source>
</evidence>
<evidence type="ECO:0000313" key="7">
    <source>
        <dbReference type="EMBL" id="MDX6039837.1"/>
    </source>
</evidence>
<dbReference type="AlphaFoldDB" id="A0AAJ2S1G7"/>
<evidence type="ECO:0000313" key="8">
    <source>
        <dbReference type="Proteomes" id="UP001275664"/>
    </source>
</evidence>
<dbReference type="EMBL" id="JAWXRC010000025">
    <property type="protein sequence ID" value="MDX6031965.1"/>
    <property type="molecule type" value="Genomic_DNA"/>
</dbReference>
<dbReference type="RefSeq" id="WP_319628499.1">
    <property type="nucleotide sequence ID" value="NZ_JAWXRB010000032.1"/>
</dbReference>
<feature type="domain" description="Pilus assembly protein C-terminal" evidence="4">
    <location>
        <begin position="738"/>
        <end position="832"/>
    </location>
</feature>
<evidence type="ECO:0000256" key="3">
    <source>
        <dbReference type="SAM" id="SignalP"/>
    </source>
</evidence>
<dbReference type="EMBL" id="JAWXRD010000005">
    <property type="protein sequence ID" value="MDX6039837.1"/>
    <property type="molecule type" value="Genomic_DNA"/>
</dbReference>
<gene>
    <name evidence="7" type="ORF">SIK69_06445</name>
    <name evidence="6" type="ORF">SIL20_10640</name>
</gene>
<protein>
    <submittedName>
        <fullName evidence="6">CS1-pili formation C-terminal domain-containing protein</fullName>
    </submittedName>
</protein>
<feature type="region of interest" description="Disordered" evidence="2">
    <location>
        <begin position="373"/>
        <end position="392"/>
    </location>
</feature>
<dbReference type="Pfam" id="PF16967">
    <property type="entry name" value="TcfC"/>
    <property type="match status" value="1"/>
</dbReference>
<sequence>MLRTRYSLFFLGIVSSVAIPHSAVAAETSGGILLSPSLKAVLSSGLPVSLLIKNTDKNANDNDPNQKNAALRAVGTLTLVTKSDDLFIDHVDLDENLNYDLSDDLKQSLTAIKDLPVTNRIMTLPGGSQLTFDPVTMQAVLEVNQNSFDIQKKDPYLPAVNTGLSGIANYSINAYDGNDSDFEANITLNTVTSYNESHFYLDGEFDTSDNDVELDRALFERDFKGRNVEVGYVDGWGMQSFAQVSTLKDQVFYGASYGNYSNALVDSSAVSLIPINLYLPSAGEARVFRSGRLIDIQRFSMGSHPLDTTRLPGGTYNVTVKIIVGNDEVSSRQYRVSKPKSTDNHNGDGGINWQVWGGVSAYDHDYNNYYTDHHELDGDKQNHPDSHYSKEREDEDIDAMAGVSLAGNVGDLQWLTSLYQKGPTFVNETSLAYSPIEQLSLAVSTAIATDHTSSFAPSISYAFPVVTLWGNYENTREGKELDIDENKFWTVGADANLEELVDHAGSLSYSYEKDLPYRNNDKTTRYTQFDYTNNLYTNSWGSIQLHAGINIRDDGDDTSRDKYVSLNFSLPLGNSVSVGVSSDENGSSLDLAYDKELDGFVNGVGASSSIALNNSQSNQSTYNGYANYEGKYAQGTVSVQGTGSDSVSASLTNQGSVGWGNKFAASGTQGTSGVVITLPEDVTNKDLNAVINDTPYPLHSGNNLISLPAYKKYNVQVVNSENAENSYQVNTGKKNFTLYPGNVVDMSANVKKTVTVFGRLVDEHGQVIARTKLHNHIGSTVTDDEGYFAIDINKHYPEFIVQQENKQDTRLDMSKTMGASKDGAMWIGDVSCFGNQCKIIG</sequence>
<keyword evidence="8" id="KW-1185">Reference proteome</keyword>
<feature type="signal peptide" evidence="3">
    <location>
        <begin position="1"/>
        <end position="25"/>
    </location>
</feature>
<comment type="caution">
    <text evidence="6">The sequence shown here is derived from an EMBL/GenBank/DDBJ whole genome shotgun (WGS) entry which is preliminary data.</text>
</comment>
<feature type="chain" id="PRO_5042543908" evidence="3">
    <location>
        <begin position="26"/>
        <end position="841"/>
    </location>
</feature>
<evidence type="ECO:0000259" key="5">
    <source>
        <dbReference type="Pfam" id="PF16967"/>
    </source>
</evidence>
<dbReference type="InterPro" id="IPR031917">
    <property type="entry name" value="Pilus_assem_C"/>
</dbReference>
<feature type="domain" description="Pilus assembly protein E-set like" evidence="5">
    <location>
        <begin position="273"/>
        <end position="335"/>
    </location>
</feature>
<reference evidence="6 8" key="1">
    <citation type="submission" date="2023-11" db="EMBL/GenBank/DDBJ databases">
        <title>Scandinavium wanjuensis sp. nov., isolated from lettuce South Korea.</title>
        <authorList>
            <person name="Park J."/>
            <person name="Park S."/>
            <person name="Oh K.K."/>
            <person name="Cho G.S."/>
            <person name="Franz C.M.A.P."/>
        </authorList>
    </citation>
    <scope>NUCLEOTIDE SEQUENCE</scope>
    <source>
        <strain evidence="6">V105_12</strain>
        <strain evidence="7 8">V105_6</strain>
    </source>
</reference>
<dbReference type="Proteomes" id="UP001282336">
    <property type="component" value="Unassembled WGS sequence"/>
</dbReference>
<accession>A0AAJ2S1G7</accession>